<protein>
    <submittedName>
        <fullName evidence="1">Uncharacterized protein</fullName>
    </submittedName>
</protein>
<dbReference type="EMBL" id="JAKOOW010000024">
    <property type="protein sequence ID" value="MCG6504081.1"/>
    <property type="molecule type" value="Genomic_DNA"/>
</dbReference>
<proteinExistence type="predicted"/>
<reference evidence="1 2" key="1">
    <citation type="submission" date="2022-02" db="EMBL/GenBank/DDBJ databases">
        <title>Genome sequence data of Kingella unionensis sp. nov. strain CICC 24913 (CCUG 75125).</title>
        <authorList>
            <person name="Xiao M."/>
        </authorList>
    </citation>
    <scope>NUCLEOTIDE SEQUENCE [LARGE SCALE GENOMIC DNA]</scope>
    <source>
        <strain evidence="1 2">CICC 24913</strain>
    </source>
</reference>
<accession>A0ABS9NMR4</accession>
<keyword evidence="2" id="KW-1185">Reference proteome</keyword>
<dbReference type="InterPro" id="IPR058172">
    <property type="entry name" value="HLGFF_Neisseriales"/>
</dbReference>
<comment type="caution">
    <text evidence="1">The sequence shown here is derived from an EMBL/GenBank/DDBJ whole genome shotgun (WGS) entry which is preliminary data.</text>
</comment>
<dbReference type="NCBIfam" id="NF047841">
    <property type="entry name" value="HLGFF_fam"/>
    <property type="match status" value="1"/>
</dbReference>
<dbReference type="RefSeq" id="WP_238746922.1">
    <property type="nucleotide sequence ID" value="NZ_JAKOOW010000024.1"/>
</dbReference>
<organism evidence="1 2">
    <name type="scientific">Kingella pumchi</name>
    <dbReference type="NCBI Taxonomy" id="2779506"/>
    <lineage>
        <taxon>Bacteria</taxon>
        <taxon>Pseudomonadati</taxon>
        <taxon>Pseudomonadota</taxon>
        <taxon>Betaproteobacteria</taxon>
        <taxon>Neisseriales</taxon>
        <taxon>Neisseriaceae</taxon>
        <taxon>Kingella</taxon>
    </lineage>
</organism>
<sequence>MHYFSIADADGRHLGFLVMDAGEDESGGQFALSIAEDAPELPAALLKLAQNQDALFWQATPRGVNLNDGDGRLIGSIFEETLTLAGQRYLLQDLTGSL</sequence>
<gene>
    <name evidence="1" type="ORF">MB824_06200</name>
</gene>
<name>A0ABS9NMR4_9NEIS</name>
<evidence type="ECO:0000313" key="2">
    <source>
        <dbReference type="Proteomes" id="UP001298424"/>
    </source>
</evidence>
<dbReference type="Proteomes" id="UP001298424">
    <property type="component" value="Unassembled WGS sequence"/>
</dbReference>
<evidence type="ECO:0000313" key="1">
    <source>
        <dbReference type="EMBL" id="MCG6504081.1"/>
    </source>
</evidence>